<evidence type="ECO:0000256" key="13">
    <source>
        <dbReference type="ARBA" id="ARBA00059679"/>
    </source>
</evidence>
<evidence type="ECO:0000256" key="11">
    <source>
        <dbReference type="ARBA" id="ARBA00023054"/>
    </source>
</evidence>
<feature type="region of interest" description="Disordered" evidence="17">
    <location>
        <begin position="204"/>
        <end position="238"/>
    </location>
</feature>
<dbReference type="AlphaFoldDB" id="A0A9P7V1W5"/>
<keyword evidence="5 15" id="KW-0808">Transferase</keyword>
<dbReference type="EC" id="2.3.2.27" evidence="15"/>
<dbReference type="InterPro" id="IPR013956">
    <property type="entry name" value="E3_ubiquit_lig_Bre1"/>
</dbReference>
<dbReference type="InterPro" id="IPR013083">
    <property type="entry name" value="Znf_RING/FYVE/PHD"/>
</dbReference>
<dbReference type="GO" id="GO:0061630">
    <property type="term" value="F:ubiquitin protein ligase activity"/>
    <property type="evidence" value="ECO:0007669"/>
    <property type="project" value="UniProtKB-EC"/>
</dbReference>
<accession>A0A9P7V1W5</accession>
<evidence type="ECO:0000256" key="14">
    <source>
        <dbReference type="PROSITE-ProRule" id="PRU00175"/>
    </source>
</evidence>
<dbReference type="KEGG" id="more:E1B28_000670"/>
<feature type="compositionally biased region" description="Basic and acidic residues" evidence="17">
    <location>
        <begin position="216"/>
        <end position="238"/>
    </location>
</feature>
<evidence type="ECO:0000256" key="9">
    <source>
        <dbReference type="ARBA" id="ARBA00022833"/>
    </source>
</evidence>
<feature type="domain" description="RING-type" evidence="18">
    <location>
        <begin position="740"/>
        <end position="779"/>
    </location>
</feature>
<feature type="coiled-coil region" evidence="16">
    <location>
        <begin position="562"/>
        <end position="712"/>
    </location>
</feature>
<evidence type="ECO:0000256" key="16">
    <source>
        <dbReference type="SAM" id="Coils"/>
    </source>
</evidence>
<dbReference type="CDD" id="cd16499">
    <property type="entry name" value="RING-HC_Bre1-like"/>
    <property type="match status" value="1"/>
</dbReference>
<dbReference type="PROSITE" id="PS00518">
    <property type="entry name" value="ZF_RING_1"/>
    <property type="match status" value="1"/>
</dbReference>
<dbReference type="InterPro" id="IPR058643">
    <property type="entry name" value="BRE1-like_CC"/>
</dbReference>
<dbReference type="GO" id="GO:0008270">
    <property type="term" value="F:zinc ion binding"/>
    <property type="evidence" value="ECO:0007669"/>
    <property type="project" value="UniProtKB-KW"/>
</dbReference>
<proteinExistence type="inferred from homology"/>
<evidence type="ECO:0000256" key="8">
    <source>
        <dbReference type="ARBA" id="ARBA00022786"/>
    </source>
</evidence>
<evidence type="ECO:0000256" key="4">
    <source>
        <dbReference type="ARBA" id="ARBA00005555"/>
    </source>
</evidence>
<reference evidence="19" key="1">
    <citation type="journal article" date="2021" name="Genome Biol. Evol.">
        <title>The assembled and annotated genome of the fairy-ring fungus Marasmius oreades.</title>
        <authorList>
            <person name="Hiltunen M."/>
            <person name="Ament-Velasquez S.L."/>
            <person name="Johannesson H."/>
        </authorList>
    </citation>
    <scope>NUCLEOTIDE SEQUENCE</scope>
    <source>
        <strain evidence="19">03SP1</strain>
    </source>
</reference>
<dbReference type="PANTHER" id="PTHR23163">
    <property type="entry name" value="RING FINGER PROTEIN-RELATED"/>
    <property type="match status" value="1"/>
</dbReference>
<dbReference type="GeneID" id="66069746"/>
<dbReference type="Gene3D" id="3.30.40.10">
    <property type="entry name" value="Zinc/RING finger domain, C3HC4 (zinc finger)"/>
    <property type="match status" value="1"/>
</dbReference>
<feature type="coiled-coil region" evidence="16">
    <location>
        <begin position="300"/>
        <end position="334"/>
    </location>
</feature>
<keyword evidence="20" id="KW-1185">Reference proteome</keyword>
<keyword evidence="6 15" id="KW-0479">Metal-binding</keyword>
<dbReference type="PROSITE" id="PS50089">
    <property type="entry name" value="ZF_RING_2"/>
    <property type="match status" value="1"/>
</dbReference>
<gene>
    <name evidence="19" type="ORF">E1B28_000670</name>
</gene>
<dbReference type="RefSeq" id="XP_043015231.1">
    <property type="nucleotide sequence ID" value="XM_043146528.1"/>
</dbReference>
<dbReference type="EMBL" id="CM032181">
    <property type="protein sequence ID" value="KAG7098761.1"/>
    <property type="molecule type" value="Genomic_DNA"/>
</dbReference>
<comment type="similarity">
    <text evidence="4 15">Belongs to the BRE1 family.</text>
</comment>
<evidence type="ECO:0000256" key="17">
    <source>
        <dbReference type="SAM" id="MobiDB-lite"/>
    </source>
</evidence>
<keyword evidence="8 15" id="KW-0833">Ubl conjugation pathway</keyword>
<keyword evidence="12 15" id="KW-0539">Nucleus</keyword>
<evidence type="ECO:0000259" key="18">
    <source>
        <dbReference type="PROSITE" id="PS50089"/>
    </source>
</evidence>
<keyword evidence="7 14" id="KW-0863">Zinc-finger</keyword>
<comment type="subcellular location">
    <subcellularLocation>
        <location evidence="2 15">Nucleus</location>
    </subcellularLocation>
</comment>
<evidence type="ECO:0000256" key="10">
    <source>
        <dbReference type="ARBA" id="ARBA00022853"/>
    </source>
</evidence>
<dbReference type="SUPFAM" id="SSF57850">
    <property type="entry name" value="RING/U-box"/>
    <property type="match status" value="1"/>
</dbReference>
<dbReference type="GO" id="GO:0005634">
    <property type="term" value="C:nucleus"/>
    <property type="evidence" value="ECO:0007669"/>
    <property type="project" value="UniProtKB-SubCell"/>
</dbReference>
<dbReference type="InterPro" id="IPR001841">
    <property type="entry name" value="Znf_RING"/>
</dbReference>
<keyword evidence="9 15" id="KW-0862">Zinc</keyword>
<protein>
    <recommendedName>
        <fullName evidence="15">E3 ubiquitin protein ligase</fullName>
        <ecNumber evidence="15">2.3.2.27</ecNumber>
    </recommendedName>
</protein>
<evidence type="ECO:0000256" key="6">
    <source>
        <dbReference type="ARBA" id="ARBA00022723"/>
    </source>
</evidence>
<dbReference type="OrthoDB" id="10266039at2759"/>
<organism evidence="19 20">
    <name type="scientific">Marasmius oreades</name>
    <name type="common">fairy-ring Marasmius</name>
    <dbReference type="NCBI Taxonomy" id="181124"/>
    <lineage>
        <taxon>Eukaryota</taxon>
        <taxon>Fungi</taxon>
        <taxon>Dikarya</taxon>
        <taxon>Basidiomycota</taxon>
        <taxon>Agaricomycotina</taxon>
        <taxon>Agaricomycetes</taxon>
        <taxon>Agaricomycetidae</taxon>
        <taxon>Agaricales</taxon>
        <taxon>Marasmiineae</taxon>
        <taxon>Marasmiaceae</taxon>
        <taxon>Marasmius</taxon>
    </lineage>
</organism>
<evidence type="ECO:0000256" key="12">
    <source>
        <dbReference type="ARBA" id="ARBA00023242"/>
    </source>
</evidence>
<dbReference type="Pfam" id="PF26095">
    <property type="entry name" value="CC_Bre1"/>
    <property type="match status" value="1"/>
</dbReference>
<comment type="catalytic activity">
    <reaction evidence="1 15">
        <text>S-ubiquitinyl-[E2 ubiquitin-conjugating enzyme]-L-cysteine + [acceptor protein]-L-lysine = [E2 ubiquitin-conjugating enzyme]-L-cysteine + N(6)-ubiquitinyl-[acceptor protein]-L-lysine.</text>
        <dbReference type="EC" id="2.3.2.27"/>
    </reaction>
</comment>
<evidence type="ECO:0000256" key="7">
    <source>
        <dbReference type="ARBA" id="ARBA00022771"/>
    </source>
</evidence>
<dbReference type="Pfam" id="PF08647">
    <property type="entry name" value="BRE1"/>
    <property type="match status" value="1"/>
</dbReference>
<dbReference type="InterPro" id="IPR017907">
    <property type="entry name" value="Znf_RING_CS"/>
</dbReference>
<dbReference type="Pfam" id="PF00097">
    <property type="entry name" value="zf-C3HC4"/>
    <property type="match status" value="1"/>
</dbReference>
<keyword evidence="11 15" id="KW-0175">Coiled coil</keyword>
<comment type="pathway">
    <text evidence="3 15">Protein modification; protein ubiquitination.</text>
</comment>
<evidence type="ECO:0000256" key="1">
    <source>
        <dbReference type="ARBA" id="ARBA00000900"/>
    </source>
</evidence>
<dbReference type="InterPro" id="IPR018957">
    <property type="entry name" value="Znf_C3HC4_RING-type"/>
</dbReference>
<dbReference type="PANTHER" id="PTHR23163:SF0">
    <property type="entry name" value="E3 UBIQUITIN-PROTEIN LIGASE BRE1"/>
    <property type="match status" value="1"/>
</dbReference>
<evidence type="ECO:0000256" key="2">
    <source>
        <dbReference type="ARBA" id="ARBA00004123"/>
    </source>
</evidence>
<keyword evidence="10 15" id="KW-0156">Chromatin regulator</keyword>
<dbReference type="Proteomes" id="UP001049176">
    <property type="component" value="Chromosome 1"/>
</dbReference>
<evidence type="ECO:0000313" key="19">
    <source>
        <dbReference type="EMBL" id="KAG7098761.1"/>
    </source>
</evidence>
<dbReference type="SMART" id="SM00184">
    <property type="entry name" value="RING"/>
    <property type="match status" value="1"/>
</dbReference>
<dbReference type="GO" id="GO:0016567">
    <property type="term" value="P:protein ubiquitination"/>
    <property type="evidence" value="ECO:0007669"/>
    <property type="project" value="UniProtKB-UniRule"/>
</dbReference>
<name>A0A9P7V1W5_9AGAR</name>
<evidence type="ECO:0000256" key="5">
    <source>
        <dbReference type="ARBA" id="ARBA00022679"/>
    </source>
</evidence>
<dbReference type="GO" id="GO:0033503">
    <property type="term" value="C:HULC complex"/>
    <property type="evidence" value="ECO:0007669"/>
    <property type="project" value="TreeGrafter"/>
</dbReference>
<dbReference type="GO" id="GO:0006325">
    <property type="term" value="P:chromatin organization"/>
    <property type="evidence" value="ECO:0007669"/>
    <property type="project" value="UniProtKB-KW"/>
</dbReference>
<evidence type="ECO:0000256" key="15">
    <source>
        <dbReference type="RuleBase" id="RU365038"/>
    </source>
</evidence>
<sequence>MTDENGAPHANVNGVVNQQEDLELSGRDKLELFRKEAIYRRMKHYSRECEYNQARIAELEERKVTCEAGLAAMSACWQLLMDTLRSMVDPDDEEPPTTDEIRDLYHISTFVTEDTMPELKSSLEKTQRATAQVVSKILSKAGVPAKHLDAQSRKAQAESAALKSQLDLLRVKLHDSEETSQRYREALSAAENRLERLQSKTVKALQLKPAPEAEEQERMTEREQRKPSSPERKGDHEEIAQLEEVYWQDIAESREKRIFELEYQVMDLTGKLHSAVIQMQTPTLQQLANSVHYKMLMMRLSQVSTSLSEKEQEIAKLKIELQESISANKVAEEALQRDTAQEIADLKTLVAQRDTNLARLRENRDQQGAELHERRLKESVRITSCEEHKTLAASRAERINVLNSQLKRCRLQLAAQANREDIVSFLLEVPNDDMNYVEALHLELSNVKKRLATLEQACSNLDEDHPDIARHIQAEAEALQKLSDVSTELERYHTVYGELSSLHPDVSQLASQLQQKEGELQRLRLLDKQREQTETSLYTEVEKLSAAWEALDTQVKGKVFDLTAMEDKLVKALTEKAKAENKFYASMRDKEATELERKNLARNLEKHAKVVETLKESENKLKEQIAMAQKILVSREQSSNCHQKEINDLRMKHKELEGLLHEERTKYQTLFRNTHAVEKDTLNLQRQLRSKMEDCDRSKKDLQRQALKLQSKERLLSSRARATDQDVDSRVADSMKILRCSTCNINFRKVLLTKCWHTFCKDCIEARISTRQRKCPACNVAFGQSDVQTIFFQ</sequence>
<comment type="function">
    <text evidence="13">E3 ubiquitin-protein ligase that mediates monoubiquitination of histone H2B to form H2BK123ub1. H2BK123ub1 gives a specific tag for epigenetic transcriptional activation and is also a prerequisite for H3K4me and H3K79me formation.</text>
</comment>
<feature type="coiled-coil region" evidence="16">
    <location>
        <begin position="437"/>
        <end position="464"/>
    </location>
</feature>
<evidence type="ECO:0000313" key="20">
    <source>
        <dbReference type="Proteomes" id="UP001049176"/>
    </source>
</evidence>
<comment type="caution">
    <text evidence="19">The sequence shown here is derived from an EMBL/GenBank/DDBJ whole genome shotgun (WGS) entry which is preliminary data.</text>
</comment>
<evidence type="ECO:0000256" key="3">
    <source>
        <dbReference type="ARBA" id="ARBA00004906"/>
    </source>
</evidence>